<comment type="caution">
    <text evidence="1">The sequence shown here is derived from an EMBL/GenBank/DDBJ whole genome shotgun (WGS) entry which is preliminary data.</text>
</comment>
<organism evidence="1 2">
    <name type="scientific">Lentzea flava</name>
    <dbReference type="NCBI Taxonomy" id="103732"/>
    <lineage>
        <taxon>Bacteria</taxon>
        <taxon>Bacillati</taxon>
        <taxon>Actinomycetota</taxon>
        <taxon>Actinomycetes</taxon>
        <taxon>Pseudonocardiales</taxon>
        <taxon>Pseudonocardiaceae</taxon>
        <taxon>Lentzea</taxon>
    </lineage>
</organism>
<protein>
    <submittedName>
        <fullName evidence="1">Uncharacterized protein</fullName>
    </submittedName>
</protein>
<keyword evidence="2" id="KW-1185">Reference proteome</keyword>
<evidence type="ECO:0000313" key="2">
    <source>
        <dbReference type="Proteomes" id="UP000649573"/>
    </source>
</evidence>
<sequence>MAELDTAILAEFAKLDQAGLLTMVGGGFDRVRVSSPGLVHQFFLVLRFRLAEDERSAPFAARVVAPSTGPQFLMGIAGEAVRADDAAAVAGHSYAVSVIGIGIPLMAAGTYTIQVEVGGTVTREVPFEVEFPSQTAS</sequence>
<dbReference type="Pfam" id="PF22091">
    <property type="entry name" value="DUF6941"/>
    <property type="match status" value="1"/>
</dbReference>
<dbReference type="InterPro" id="IPR054221">
    <property type="entry name" value="DUF6941"/>
</dbReference>
<reference evidence="2" key="1">
    <citation type="journal article" date="2019" name="Int. J. Syst. Evol. Microbiol.">
        <title>The Global Catalogue of Microorganisms (GCM) 10K type strain sequencing project: providing services to taxonomists for standard genome sequencing and annotation.</title>
        <authorList>
            <consortium name="The Broad Institute Genomics Platform"/>
            <consortium name="The Broad Institute Genome Sequencing Center for Infectious Disease"/>
            <person name="Wu L."/>
            <person name="Ma J."/>
        </authorList>
    </citation>
    <scope>NUCLEOTIDE SEQUENCE [LARGE SCALE GENOMIC DNA]</scope>
    <source>
        <strain evidence="2">JCM 3296</strain>
    </source>
</reference>
<proteinExistence type="predicted"/>
<name>A0ABQ2UF20_9PSEU</name>
<dbReference type="RefSeq" id="WP_189253475.1">
    <property type="nucleotide sequence ID" value="NZ_BMRE01000006.1"/>
</dbReference>
<dbReference type="EMBL" id="BMRE01000006">
    <property type="protein sequence ID" value="GGU29033.1"/>
    <property type="molecule type" value="Genomic_DNA"/>
</dbReference>
<evidence type="ECO:0000313" key="1">
    <source>
        <dbReference type="EMBL" id="GGU29033.1"/>
    </source>
</evidence>
<accession>A0ABQ2UF20</accession>
<dbReference type="Proteomes" id="UP000649573">
    <property type="component" value="Unassembled WGS sequence"/>
</dbReference>
<gene>
    <name evidence="1" type="ORF">GCM10010178_21460</name>
</gene>